<evidence type="ECO:0000313" key="2">
    <source>
        <dbReference type="Proteomes" id="UP000054662"/>
    </source>
</evidence>
<evidence type="ECO:0000313" key="1">
    <source>
        <dbReference type="EMBL" id="KTD81333.1"/>
    </source>
</evidence>
<dbReference type="AlphaFoldDB" id="A0A0W1AJ09"/>
<dbReference type="EMBL" id="LNZC01000006">
    <property type="protein sequence ID" value="KTD81333.1"/>
    <property type="molecule type" value="Genomic_DNA"/>
</dbReference>
<comment type="caution">
    <text evidence="1">The sequence shown here is derived from an EMBL/GenBank/DDBJ whole genome shotgun (WGS) entry which is preliminary data.</text>
</comment>
<protein>
    <submittedName>
        <fullName evidence="1">Transposase</fullName>
    </submittedName>
</protein>
<keyword evidence="2" id="KW-1185">Reference proteome</keyword>
<reference evidence="1 2" key="1">
    <citation type="submission" date="2015-11" db="EMBL/GenBank/DDBJ databases">
        <title>Genomic analysis of 38 Legionella species identifies large and diverse effector repertoires.</title>
        <authorList>
            <person name="Burstein D."/>
            <person name="Amaro F."/>
            <person name="Zusman T."/>
            <person name="Lifshitz Z."/>
            <person name="Cohen O."/>
            <person name="Gilbert J.A."/>
            <person name="Pupko T."/>
            <person name="Shuman H.A."/>
            <person name="Segal G."/>
        </authorList>
    </citation>
    <scope>NUCLEOTIDE SEQUENCE [LARGE SCALE GENOMIC DNA]</scope>
    <source>
        <strain evidence="1 2">ATCC 49508</strain>
    </source>
</reference>
<sequence>MARLMLNDALWAKLKDIMLQHRIYEKPTLRLFGFLCNQLNLNDIIQASPKLDNKEE</sequence>
<name>A0A0W1AJ09_9GAMM</name>
<dbReference type="PATRIC" id="fig|45076.6.peg.906"/>
<proteinExistence type="predicted"/>
<organism evidence="1 2">
    <name type="scientific">Legionella worsleiensis</name>
    <dbReference type="NCBI Taxonomy" id="45076"/>
    <lineage>
        <taxon>Bacteria</taxon>
        <taxon>Pseudomonadati</taxon>
        <taxon>Pseudomonadota</taxon>
        <taxon>Gammaproteobacteria</taxon>
        <taxon>Legionellales</taxon>
        <taxon>Legionellaceae</taxon>
        <taxon>Legionella</taxon>
    </lineage>
</organism>
<gene>
    <name evidence="1" type="ORF">Lwor_0834</name>
</gene>
<dbReference type="Proteomes" id="UP000054662">
    <property type="component" value="Unassembled WGS sequence"/>
</dbReference>
<accession>A0A0W1AJ09</accession>